<feature type="transmembrane region" description="Helical" evidence="1">
    <location>
        <begin position="124"/>
        <end position="145"/>
    </location>
</feature>
<keyword evidence="1" id="KW-0812">Transmembrane</keyword>
<keyword evidence="1" id="KW-1133">Transmembrane helix</keyword>
<organism evidence="2 3">
    <name type="scientific">Fictibacillus phosphorivorans</name>
    <dbReference type="NCBI Taxonomy" id="1221500"/>
    <lineage>
        <taxon>Bacteria</taxon>
        <taxon>Bacillati</taxon>
        <taxon>Bacillota</taxon>
        <taxon>Bacilli</taxon>
        <taxon>Bacillales</taxon>
        <taxon>Fictibacillaceae</taxon>
        <taxon>Fictibacillus</taxon>
    </lineage>
</organism>
<dbReference type="RefSeq" id="WP_066236461.1">
    <property type="nucleotide sequence ID" value="NZ_LRFC01000001.1"/>
</dbReference>
<accession>A0A161TIT4</accession>
<evidence type="ECO:0000313" key="3">
    <source>
        <dbReference type="Proteomes" id="UP000076567"/>
    </source>
</evidence>
<name>A0A161TIT4_9BACL</name>
<gene>
    <name evidence="2" type="ORF">AWM68_02280</name>
</gene>
<reference evidence="3" key="1">
    <citation type="submission" date="2016-01" db="EMBL/GenBank/DDBJ databases">
        <title>Draft genome of Chromobacterium sp. F49.</title>
        <authorList>
            <person name="Hong K.W."/>
        </authorList>
    </citation>
    <scope>NUCLEOTIDE SEQUENCE [LARGE SCALE GENOMIC DNA]</scope>
    <source>
        <strain evidence="3">P7IIIA</strain>
    </source>
</reference>
<proteinExistence type="predicted"/>
<evidence type="ECO:0000313" key="2">
    <source>
        <dbReference type="EMBL" id="KZE69114.1"/>
    </source>
</evidence>
<evidence type="ECO:0000256" key="1">
    <source>
        <dbReference type="SAM" id="Phobius"/>
    </source>
</evidence>
<comment type="caution">
    <text evidence="2">The sequence shown here is derived from an EMBL/GenBank/DDBJ whole genome shotgun (WGS) entry which is preliminary data.</text>
</comment>
<dbReference type="OrthoDB" id="2617300at2"/>
<keyword evidence="1" id="KW-0472">Membrane</keyword>
<feature type="transmembrane region" description="Helical" evidence="1">
    <location>
        <begin position="72"/>
        <end position="93"/>
    </location>
</feature>
<feature type="transmembrane region" description="Helical" evidence="1">
    <location>
        <begin position="40"/>
        <end position="60"/>
    </location>
</feature>
<protein>
    <submittedName>
        <fullName evidence="2">Uncharacterized protein</fullName>
    </submittedName>
</protein>
<dbReference type="AlphaFoldDB" id="A0A161TIT4"/>
<dbReference type="EMBL" id="LRFC01000001">
    <property type="protein sequence ID" value="KZE69114.1"/>
    <property type="molecule type" value="Genomic_DNA"/>
</dbReference>
<keyword evidence="3" id="KW-1185">Reference proteome</keyword>
<dbReference type="Proteomes" id="UP000076567">
    <property type="component" value="Unassembled WGS sequence"/>
</dbReference>
<sequence>MRVYLNKCVVSLIASLFFIFLVDLFTQKPGRLGGNGNLGLIPLFFAVIIIIYFVFTFLKLLKKIELNRKNWIILLVASSLVFIISISMEVFFVNRLIGELGGPPTNIDSQIYRFGWLNQGTNTLFVNMYTFIAFVSLILSCYAAFSIFKKMRSNG</sequence>